<feature type="region of interest" description="Disordered" evidence="1">
    <location>
        <begin position="157"/>
        <end position="228"/>
    </location>
</feature>
<protein>
    <submittedName>
        <fullName evidence="3">PRC-barrel domain-containing protein</fullName>
    </submittedName>
</protein>
<feature type="domain" description="PRC-barrel" evidence="2">
    <location>
        <begin position="58"/>
        <end position="121"/>
    </location>
</feature>
<reference evidence="4" key="1">
    <citation type="submission" date="2016-10" db="EMBL/GenBank/DDBJ databases">
        <authorList>
            <person name="Varghese N."/>
            <person name="Submissions S."/>
        </authorList>
    </citation>
    <scope>NUCLEOTIDE SEQUENCE [LARGE SCALE GENOMIC DNA]</scope>
    <source>
        <strain evidence="4">DSM 46732</strain>
    </source>
</reference>
<dbReference type="Proteomes" id="UP000199497">
    <property type="component" value="Unassembled WGS sequence"/>
</dbReference>
<dbReference type="InterPro" id="IPR014747">
    <property type="entry name" value="Bac_photo_RC_H_C"/>
</dbReference>
<sequence length="228" mass="25410">MAFRAEYSFERVKDNLERVAGRFRARQRDFPERIAVPTHDSVPDRTIEAESMDNVPHAQDLIGNEVYDRDGSRIGRVGNIYVDDTTHRPEWVTVRSGPLGVRESFVPLGDASAERGTLNVGVSREQVRTAPRVDAEHGHLSDEDGERLREHYRIAGVAVPEPRGSTARRSTVEPPWQRDTGSGAHELPAEAMTTSESGRHHRPDSVPRPGHLIPHAEEGAGGKHRKED</sequence>
<gene>
    <name evidence="3" type="ORF">SAMN04487905_101312</name>
</gene>
<evidence type="ECO:0000256" key="1">
    <source>
        <dbReference type="SAM" id="MobiDB-lite"/>
    </source>
</evidence>
<accession>A0A1H0NZ17</accession>
<feature type="compositionally biased region" description="Basic and acidic residues" evidence="1">
    <location>
        <begin position="214"/>
        <end position="228"/>
    </location>
</feature>
<dbReference type="InterPro" id="IPR011033">
    <property type="entry name" value="PRC_barrel-like_sf"/>
</dbReference>
<dbReference type="Gene3D" id="3.90.50.10">
    <property type="entry name" value="Photosynthetic Reaction Center, subunit H, domain 2"/>
    <property type="match status" value="1"/>
</dbReference>
<evidence type="ECO:0000313" key="4">
    <source>
        <dbReference type="Proteomes" id="UP000199497"/>
    </source>
</evidence>
<proteinExistence type="predicted"/>
<dbReference type="Pfam" id="PF05239">
    <property type="entry name" value="PRC"/>
    <property type="match status" value="1"/>
</dbReference>
<dbReference type="GO" id="GO:0019684">
    <property type="term" value="P:photosynthesis, light reaction"/>
    <property type="evidence" value="ECO:0007669"/>
    <property type="project" value="InterPro"/>
</dbReference>
<dbReference type="InterPro" id="IPR027275">
    <property type="entry name" value="PRC-brl_dom"/>
</dbReference>
<organism evidence="3 4">
    <name type="scientific">Actinopolyspora xinjiangensis</name>
    <dbReference type="NCBI Taxonomy" id="405564"/>
    <lineage>
        <taxon>Bacteria</taxon>
        <taxon>Bacillati</taxon>
        <taxon>Actinomycetota</taxon>
        <taxon>Actinomycetes</taxon>
        <taxon>Actinopolysporales</taxon>
        <taxon>Actinopolysporaceae</taxon>
        <taxon>Actinopolyspora</taxon>
    </lineage>
</organism>
<dbReference type="GO" id="GO:0030077">
    <property type="term" value="C:plasma membrane light-harvesting complex"/>
    <property type="evidence" value="ECO:0007669"/>
    <property type="project" value="InterPro"/>
</dbReference>
<name>A0A1H0NZ17_9ACTN</name>
<dbReference type="STRING" id="405564.SAMN04487905_101312"/>
<dbReference type="AlphaFoldDB" id="A0A1H0NZ17"/>
<keyword evidence="4" id="KW-1185">Reference proteome</keyword>
<dbReference type="SUPFAM" id="SSF50346">
    <property type="entry name" value="PRC-barrel domain"/>
    <property type="match status" value="1"/>
</dbReference>
<dbReference type="EMBL" id="FNJR01000001">
    <property type="protein sequence ID" value="SDO97756.1"/>
    <property type="molecule type" value="Genomic_DNA"/>
</dbReference>
<evidence type="ECO:0000313" key="3">
    <source>
        <dbReference type="EMBL" id="SDO97756.1"/>
    </source>
</evidence>
<evidence type="ECO:0000259" key="2">
    <source>
        <dbReference type="Pfam" id="PF05239"/>
    </source>
</evidence>